<feature type="domain" description="YdbS-like PH" evidence="2">
    <location>
        <begin position="244"/>
        <end position="321"/>
    </location>
</feature>
<dbReference type="EMBL" id="PIOC01000021">
    <property type="protein sequence ID" value="RDW17168.1"/>
    <property type="molecule type" value="Genomic_DNA"/>
</dbReference>
<keyword evidence="4" id="KW-1185">Reference proteome</keyword>
<dbReference type="InterPro" id="IPR005182">
    <property type="entry name" value="YdbS-like_PH"/>
</dbReference>
<evidence type="ECO:0000313" key="4">
    <source>
        <dbReference type="Proteomes" id="UP000257143"/>
    </source>
</evidence>
<gene>
    <name evidence="3" type="ORF">CWR48_14700</name>
</gene>
<dbReference type="PIRSF" id="PIRSF026631">
    <property type="entry name" value="UCP026631"/>
    <property type="match status" value="1"/>
</dbReference>
<feature type="transmembrane region" description="Helical" evidence="1">
    <location>
        <begin position="168"/>
        <end position="185"/>
    </location>
</feature>
<organism evidence="3 4">
    <name type="scientific">Oceanobacillus arenosus</name>
    <dbReference type="NCBI Taxonomy" id="1229153"/>
    <lineage>
        <taxon>Bacteria</taxon>
        <taxon>Bacillati</taxon>
        <taxon>Bacillota</taxon>
        <taxon>Bacilli</taxon>
        <taxon>Bacillales</taxon>
        <taxon>Bacillaceae</taxon>
        <taxon>Oceanobacillus</taxon>
    </lineage>
</organism>
<dbReference type="OrthoDB" id="2195155at2"/>
<dbReference type="Proteomes" id="UP000257143">
    <property type="component" value="Unassembled WGS sequence"/>
</dbReference>
<feature type="domain" description="YdbS-like PH" evidence="2">
    <location>
        <begin position="387"/>
        <end position="441"/>
    </location>
</feature>
<dbReference type="AlphaFoldDB" id="A0A3D8PPJ0"/>
<feature type="transmembrane region" description="Helical" evidence="1">
    <location>
        <begin position="346"/>
        <end position="364"/>
    </location>
</feature>
<keyword evidence="1" id="KW-0472">Membrane</keyword>
<sequence length="473" mass="54264">MSKEQRLHPVAILFNFIKGIRQMIFLIIFGFVTFREDGLLYYILVIAAILILGLVSSILSWYRYTYRIKNEELRIEYGIFIRKKRFISKNRIQSIDLTQGVLHRIFKLTKVQIETAGSGNGAEVSLQAVKFAEGERLQNELKRGKNVDLEQEVIKPEFASYTISFKRLFVAGSTSGSLGIIIAILGGGITEIEQLIPERFFETTVAWVIGLSIFFIVGLAILVLIIVWLFGIAGTMIKYGNFTITKHHEEIFITRGLLEKKQLTIPLKRIQAIGIEESILRQPLGYVTLFAEVAGGTIGKGDDAATVLFPIMKKTEVASFLAELLPNYAIQEEEWTGLPKRALKYYLLRSSIFFLLASIVVFYFLPQFSLLPVLLLLAFIYLGYLRYKDAGYQVKGELLLLRYRLFSKRTMIMYHNRIQSFEKTQHIIHRKQDLGNMHISILGMMGTGSHYFLKELDVEMIDQLSDWYSYRDV</sequence>
<dbReference type="PANTHER" id="PTHR34473">
    <property type="entry name" value="UPF0699 TRANSMEMBRANE PROTEIN YDBS"/>
    <property type="match status" value="1"/>
</dbReference>
<protein>
    <recommendedName>
        <fullName evidence="2">YdbS-like PH domain-containing protein</fullName>
    </recommendedName>
</protein>
<evidence type="ECO:0000259" key="2">
    <source>
        <dbReference type="Pfam" id="PF03703"/>
    </source>
</evidence>
<feature type="transmembrane region" description="Helical" evidence="1">
    <location>
        <begin position="205"/>
        <end position="230"/>
    </location>
</feature>
<evidence type="ECO:0000256" key="1">
    <source>
        <dbReference type="SAM" id="Phobius"/>
    </source>
</evidence>
<accession>A0A3D8PPJ0</accession>
<feature type="transmembrane region" description="Helical" evidence="1">
    <location>
        <begin position="40"/>
        <end position="62"/>
    </location>
</feature>
<evidence type="ECO:0000313" key="3">
    <source>
        <dbReference type="EMBL" id="RDW17168.1"/>
    </source>
</evidence>
<proteinExistence type="predicted"/>
<dbReference type="PANTHER" id="PTHR34473:SF2">
    <property type="entry name" value="UPF0699 TRANSMEMBRANE PROTEIN YDBT"/>
    <property type="match status" value="1"/>
</dbReference>
<feature type="transmembrane region" description="Helical" evidence="1">
    <location>
        <begin position="370"/>
        <end position="387"/>
    </location>
</feature>
<keyword evidence="1" id="KW-1133">Transmembrane helix</keyword>
<dbReference type="Pfam" id="PF03703">
    <property type="entry name" value="bPH_2"/>
    <property type="match status" value="3"/>
</dbReference>
<feature type="domain" description="YdbS-like PH" evidence="2">
    <location>
        <begin position="61"/>
        <end position="140"/>
    </location>
</feature>
<keyword evidence="1" id="KW-0812">Transmembrane</keyword>
<comment type="caution">
    <text evidence="3">The sequence shown here is derived from an EMBL/GenBank/DDBJ whole genome shotgun (WGS) entry which is preliminary data.</text>
</comment>
<dbReference type="InterPro" id="IPR014529">
    <property type="entry name" value="UCP026631"/>
</dbReference>
<name>A0A3D8PPJ0_9BACI</name>
<feature type="transmembrane region" description="Helical" evidence="1">
    <location>
        <begin position="12"/>
        <end position="34"/>
    </location>
</feature>
<reference evidence="4" key="1">
    <citation type="submission" date="2017-11" db="EMBL/GenBank/DDBJ databases">
        <authorList>
            <person name="Zhu W."/>
        </authorList>
    </citation>
    <scope>NUCLEOTIDE SEQUENCE [LARGE SCALE GENOMIC DNA]</scope>
    <source>
        <strain evidence="4">CAU 1183</strain>
    </source>
</reference>